<dbReference type="InterPro" id="IPR001623">
    <property type="entry name" value="DnaJ_domain"/>
</dbReference>
<dbReference type="PRINTS" id="PR00625">
    <property type="entry name" value="JDOMAIN"/>
</dbReference>
<dbReference type="SUPFAM" id="SSF51735">
    <property type="entry name" value="NAD(P)-binding Rossmann-fold domains"/>
    <property type="match status" value="1"/>
</dbReference>
<sequence length="706" mass="77048">MANLWQVTGGQGKGGLLVREGRALDSCEAPRRLTTGALIEEVQLLAGRLHYRLLAGSGPEEGWVSIALKGKSLAQRVCLPSRGELEDACFRNDVQPMKAATELELFRLLADMDLLQTCPPFSEASEVYDASVQLVAAPVAAGMGHQESKDGDTSAGQWLADVQEFDAYRTDPYQLFGIPYDATDATIKSTFRKLSLRVHPDRCPGDPAAASRFQQLTQAKDFLLDPYQRRAFNEAHGFLTPTVNVAWWSDWEEIYGEIEPDQEVESISIPSKLPDPRIDLLILGATGITGTLACMVMQRSPRGRSWAIAGRSGRRLQLLEHKFGRDSSFQRSLRVESRQDLERVVGTARVVLDCTGPSHDVGVAVAQACVKTGTHLIDNTGDILFSKEVKDALDSSAKAAGVCLLLHAGYVSVPTDFGVWRLVREIREELGSDTKKVDVYTYTQGFVMSGTSLLTGTKTTFKDLNAAGAPFVLGGVRPCGVRTEDRADPPHKDENSSMIAYPGLNVDRQVVRGTCGLMETLEPESRYGQNFLFKDWFLVVDKRPEEMTKQESAQASRLSGIGVSLGGGLGHSLMVEAKKIPPPGWGPKERIRQETFVTKVFVGVADLANEPKMHIVMNAGPGGVGDRYEGTATMMIEAACCLLDTADKGGNLRSGWGTPVYHLAHLAFFDRLVSLGFAFHCFQGAPTSDFMQRVFASTLPLKDVAE</sequence>
<protein>
    <recommendedName>
        <fullName evidence="2">J domain-containing protein</fullName>
    </recommendedName>
</protein>
<comment type="similarity">
    <text evidence="1">Belongs to the saccharopine dehydrogenase family.</text>
</comment>
<dbReference type="OrthoDB" id="10268090at2759"/>
<reference evidence="3" key="1">
    <citation type="submission" date="2021-02" db="EMBL/GenBank/DDBJ databases">
        <authorList>
            <person name="Dougan E. K."/>
            <person name="Rhodes N."/>
            <person name="Thang M."/>
            <person name="Chan C."/>
        </authorList>
    </citation>
    <scope>NUCLEOTIDE SEQUENCE</scope>
</reference>
<evidence type="ECO:0000313" key="4">
    <source>
        <dbReference type="Proteomes" id="UP000604046"/>
    </source>
</evidence>
<dbReference type="Gene3D" id="3.40.50.720">
    <property type="entry name" value="NAD(P)-binding Rossmann-like Domain"/>
    <property type="match status" value="1"/>
</dbReference>
<accession>A0A812QP87</accession>
<organism evidence="3 4">
    <name type="scientific">Symbiodinium natans</name>
    <dbReference type="NCBI Taxonomy" id="878477"/>
    <lineage>
        <taxon>Eukaryota</taxon>
        <taxon>Sar</taxon>
        <taxon>Alveolata</taxon>
        <taxon>Dinophyceae</taxon>
        <taxon>Suessiales</taxon>
        <taxon>Symbiodiniaceae</taxon>
        <taxon>Symbiodinium</taxon>
    </lineage>
</organism>
<dbReference type="GO" id="GO:0009247">
    <property type="term" value="P:glycolipid biosynthetic process"/>
    <property type="evidence" value="ECO:0007669"/>
    <property type="project" value="TreeGrafter"/>
</dbReference>
<evidence type="ECO:0000313" key="3">
    <source>
        <dbReference type="EMBL" id="CAE7397021.1"/>
    </source>
</evidence>
<dbReference type="GO" id="GO:0005886">
    <property type="term" value="C:plasma membrane"/>
    <property type="evidence" value="ECO:0007669"/>
    <property type="project" value="TreeGrafter"/>
</dbReference>
<dbReference type="GO" id="GO:0005739">
    <property type="term" value="C:mitochondrion"/>
    <property type="evidence" value="ECO:0007669"/>
    <property type="project" value="TreeGrafter"/>
</dbReference>
<dbReference type="CDD" id="cd06257">
    <property type="entry name" value="DnaJ"/>
    <property type="match status" value="1"/>
</dbReference>
<dbReference type="AlphaFoldDB" id="A0A812QP87"/>
<proteinExistence type="inferred from homology"/>
<dbReference type="InterPro" id="IPR051276">
    <property type="entry name" value="Saccharopine_DH-like_oxidrdct"/>
</dbReference>
<keyword evidence="4" id="KW-1185">Reference proteome</keyword>
<dbReference type="Proteomes" id="UP000604046">
    <property type="component" value="Unassembled WGS sequence"/>
</dbReference>
<evidence type="ECO:0000256" key="1">
    <source>
        <dbReference type="ARBA" id="ARBA00038048"/>
    </source>
</evidence>
<dbReference type="SUPFAM" id="SSF46565">
    <property type="entry name" value="Chaperone J-domain"/>
    <property type="match status" value="1"/>
</dbReference>
<dbReference type="InterPro" id="IPR036869">
    <property type="entry name" value="J_dom_sf"/>
</dbReference>
<dbReference type="PANTHER" id="PTHR12286:SF5">
    <property type="entry name" value="SACCHAROPINE DEHYDROGENASE-LIKE OXIDOREDUCTASE"/>
    <property type="match status" value="1"/>
</dbReference>
<dbReference type="PROSITE" id="PS50076">
    <property type="entry name" value="DNAJ_2"/>
    <property type="match status" value="1"/>
</dbReference>
<dbReference type="EMBL" id="CAJNDS010002258">
    <property type="protein sequence ID" value="CAE7397021.1"/>
    <property type="molecule type" value="Genomic_DNA"/>
</dbReference>
<feature type="domain" description="J" evidence="2">
    <location>
        <begin position="171"/>
        <end position="236"/>
    </location>
</feature>
<comment type="caution">
    <text evidence="3">The sequence shown here is derived from an EMBL/GenBank/DDBJ whole genome shotgun (WGS) entry which is preliminary data.</text>
</comment>
<dbReference type="GO" id="GO:0005811">
    <property type="term" value="C:lipid droplet"/>
    <property type="evidence" value="ECO:0007669"/>
    <property type="project" value="TreeGrafter"/>
</dbReference>
<dbReference type="Pfam" id="PF03435">
    <property type="entry name" value="Sacchrp_dh_NADP"/>
    <property type="match status" value="1"/>
</dbReference>
<dbReference type="InterPro" id="IPR036291">
    <property type="entry name" value="NAD(P)-bd_dom_sf"/>
</dbReference>
<dbReference type="Pfam" id="PF00226">
    <property type="entry name" value="DnaJ"/>
    <property type="match status" value="1"/>
</dbReference>
<evidence type="ECO:0000259" key="2">
    <source>
        <dbReference type="PROSITE" id="PS50076"/>
    </source>
</evidence>
<name>A0A812QP87_9DINO</name>
<gene>
    <name evidence="3" type="ORF">SNAT2548_LOCUS21617</name>
</gene>
<dbReference type="PANTHER" id="PTHR12286">
    <property type="entry name" value="SACCHAROPINE DEHYDROGENASE-LIKE OXIDOREDUCTASE"/>
    <property type="match status" value="1"/>
</dbReference>
<dbReference type="SMART" id="SM00271">
    <property type="entry name" value="DnaJ"/>
    <property type="match status" value="1"/>
</dbReference>
<dbReference type="Gene3D" id="1.10.287.110">
    <property type="entry name" value="DnaJ domain"/>
    <property type="match status" value="1"/>
</dbReference>
<dbReference type="InterPro" id="IPR005097">
    <property type="entry name" value="Sacchrp_dh_NADP-bd"/>
</dbReference>